<dbReference type="PANTHER" id="PTHR22988">
    <property type="entry name" value="MYOTONIC DYSTROPHY S/T KINASE-RELATED"/>
    <property type="match status" value="1"/>
</dbReference>
<comment type="catalytic activity">
    <reaction evidence="3">
        <text>L-threonyl-[protein] + ATP = O-phospho-L-threonyl-[protein] + ADP + H(+)</text>
        <dbReference type="Rhea" id="RHEA:46608"/>
        <dbReference type="Rhea" id="RHEA-COMP:11060"/>
        <dbReference type="Rhea" id="RHEA-COMP:11605"/>
        <dbReference type="ChEBI" id="CHEBI:15378"/>
        <dbReference type="ChEBI" id="CHEBI:30013"/>
        <dbReference type="ChEBI" id="CHEBI:30616"/>
        <dbReference type="ChEBI" id="CHEBI:61977"/>
        <dbReference type="ChEBI" id="CHEBI:456216"/>
        <dbReference type="EC" id="2.7.11.1"/>
    </reaction>
</comment>
<evidence type="ECO:0000256" key="2">
    <source>
        <dbReference type="ARBA" id="ARBA00022553"/>
    </source>
</evidence>
<dbReference type="GO" id="GO:0004674">
    <property type="term" value="F:protein serine/threonine kinase activity"/>
    <property type="evidence" value="ECO:0007669"/>
    <property type="project" value="UniProtKB-EC"/>
</dbReference>
<dbReference type="AlphaFoldDB" id="A0A8J4DAV6"/>
<dbReference type="PANTHER" id="PTHR22988:SF76">
    <property type="entry name" value="CHROMOSOME UNDETERMINED SCAFFOLD_135, WHOLE GENOME SHOTGUN SEQUENCE"/>
    <property type="match status" value="1"/>
</dbReference>
<dbReference type="InterPro" id="IPR000719">
    <property type="entry name" value="Prot_kinase_dom"/>
</dbReference>
<sequence length="151" mass="17100">MGGRVSRASFTRACRMMPSTSARPQAEQLAHWQKNRRQLAFSTVGTPDYIAPEVLMKKGYGMECDWWSVGAIMFEMLVGYPPFYSDDPLTTCRKIVNWRMYLAFPVEARLSPAARDLICRLMCDVDDRIGSRGGVEEIKVGCYWQGGCLTL</sequence>
<accession>A0A8J4DAV6</accession>
<evidence type="ECO:0000313" key="7">
    <source>
        <dbReference type="Proteomes" id="UP000722791"/>
    </source>
</evidence>
<comment type="catalytic activity">
    <reaction evidence="4">
        <text>L-seryl-[protein] + ATP = O-phospho-L-seryl-[protein] + ADP + H(+)</text>
        <dbReference type="Rhea" id="RHEA:17989"/>
        <dbReference type="Rhea" id="RHEA-COMP:9863"/>
        <dbReference type="Rhea" id="RHEA-COMP:11604"/>
        <dbReference type="ChEBI" id="CHEBI:15378"/>
        <dbReference type="ChEBI" id="CHEBI:29999"/>
        <dbReference type="ChEBI" id="CHEBI:30616"/>
        <dbReference type="ChEBI" id="CHEBI:83421"/>
        <dbReference type="ChEBI" id="CHEBI:456216"/>
        <dbReference type="EC" id="2.7.11.1"/>
    </reaction>
</comment>
<proteinExistence type="inferred from homology"/>
<dbReference type="Proteomes" id="UP000722791">
    <property type="component" value="Unassembled WGS sequence"/>
</dbReference>
<feature type="domain" description="Protein kinase" evidence="5">
    <location>
        <begin position="1"/>
        <end position="140"/>
    </location>
</feature>
<dbReference type="PROSITE" id="PS50011">
    <property type="entry name" value="PROTEIN_KINASE_DOM"/>
    <property type="match status" value="1"/>
</dbReference>
<evidence type="ECO:0000313" key="6">
    <source>
        <dbReference type="EMBL" id="GIL95506.1"/>
    </source>
</evidence>
<dbReference type="Pfam" id="PF00069">
    <property type="entry name" value="Pkinase"/>
    <property type="match status" value="1"/>
</dbReference>
<comment type="caution">
    <text evidence="6">The sequence shown here is derived from an EMBL/GenBank/DDBJ whole genome shotgun (WGS) entry which is preliminary data.</text>
</comment>
<dbReference type="InterPro" id="IPR011009">
    <property type="entry name" value="Kinase-like_dom_sf"/>
</dbReference>
<organism evidence="6 7">
    <name type="scientific">Volvox reticuliferus</name>
    <dbReference type="NCBI Taxonomy" id="1737510"/>
    <lineage>
        <taxon>Eukaryota</taxon>
        <taxon>Viridiplantae</taxon>
        <taxon>Chlorophyta</taxon>
        <taxon>core chlorophytes</taxon>
        <taxon>Chlorophyceae</taxon>
        <taxon>CS clade</taxon>
        <taxon>Chlamydomonadales</taxon>
        <taxon>Volvocaceae</taxon>
        <taxon>Volvox</taxon>
    </lineage>
</organism>
<dbReference type="InterPro" id="IPR050839">
    <property type="entry name" value="Rho-assoc_Ser/Thr_Kinase"/>
</dbReference>
<dbReference type="EMBL" id="BNCQ01000002">
    <property type="protein sequence ID" value="GIL95506.1"/>
    <property type="molecule type" value="Genomic_DNA"/>
</dbReference>
<comment type="similarity">
    <text evidence="1">Belongs to the protein kinase superfamily. AGC Ser/Thr protein kinase family.</text>
</comment>
<reference evidence="6" key="1">
    <citation type="journal article" date="2021" name="Proc. Natl. Acad. Sci. U.S.A.">
        <title>Three genomes in the algal genus Volvox reveal the fate of a haploid sex-determining region after a transition to homothallism.</title>
        <authorList>
            <person name="Yamamoto K."/>
            <person name="Hamaji T."/>
            <person name="Kawai-Toyooka H."/>
            <person name="Matsuzaki R."/>
            <person name="Takahashi F."/>
            <person name="Nishimura Y."/>
            <person name="Kawachi M."/>
            <person name="Noguchi H."/>
            <person name="Minakuchi Y."/>
            <person name="Umen J.G."/>
            <person name="Toyoda A."/>
            <person name="Nozaki H."/>
        </authorList>
    </citation>
    <scope>NUCLEOTIDE SEQUENCE</scope>
    <source>
        <strain evidence="6">NIES-3785</strain>
    </source>
</reference>
<dbReference type="Gene3D" id="1.10.510.10">
    <property type="entry name" value="Transferase(Phosphotransferase) domain 1"/>
    <property type="match status" value="1"/>
</dbReference>
<evidence type="ECO:0000256" key="1">
    <source>
        <dbReference type="ARBA" id="ARBA00009903"/>
    </source>
</evidence>
<dbReference type="FunFam" id="1.10.510.10:FF:000057">
    <property type="entry name" value="Non-specific serine/threonine protein kinase"/>
    <property type="match status" value="1"/>
</dbReference>
<name>A0A8J4DAV6_9CHLO</name>
<dbReference type="GO" id="GO:0005524">
    <property type="term" value="F:ATP binding"/>
    <property type="evidence" value="ECO:0007669"/>
    <property type="project" value="InterPro"/>
</dbReference>
<protein>
    <recommendedName>
        <fullName evidence="5">Protein kinase domain-containing protein</fullName>
    </recommendedName>
</protein>
<evidence type="ECO:0000256" key="3">
    <source>
        <dbReference type="ARBA" id="ARBA00047899"/>
    </source>
</evidence>
<evidence type="ECO:0000259" key="5">
    <source>
        <dbReference type="PROSITE" id="PS50011"/>
    </source>
</evidence>
<keyword evidence="2" id="KW-0597">Phosphoprotein</keyword>
<gene>
    <name evidence="6" type="ORF">Vretimale_1513</name>
</gene>
<evidence type="ECO:0000256" key="4">
    <source>
        <dbReference type="ARBA" id="ARBA00048679"/>
    </source>
</evidence>
<dbReference type="SUPFAM" id="SSF56112">
    <property type="entry name" value="Protein kinase-like (PK-like)"/>
    <property type="match status" value="1"/>
</dbReference>
<dbReference type="SMART" id="SM00220">
    <property type="entry name" value="S_TKc"/>
    <property type="match status" value="1"/>
</dbReference>